<dbReference type="RefSeq" id="WP_266121333.1">
    <property type="nucleotide sequence ID" value="NZ_JAPKNA010000004.1"/>
</dbReference>
<gene>
    <name evidence="3" type="ORF">OSH09_14185</name>
</gene>
<dbReference type="InterPro" id="IPR042186">
    <property type="entry name" value="FimD_plug_dom"/>
</dbReference>
<dbReference type="InterPro" id="IPR043142">
    <property type="entry name" value="PapC-like_C_sf"/>
</dbReference>
<proteinExistence type="predicted"/>
<comment type="caution">
    <text evidence="3">The sequence shown here is derived from an EMBL/GenBank/DDBJ whole genome shotgun (WGS) entry which is preliminary data.</text>
</comment>
<dbReference type="Gene3D" id="2.60.40.3110">
    <property type="match status" value="1"/>
</dbReference>
<feature type="chain" id="PRO_5045996686" evidence="1">
    <location>
        <begin position="32"/>
        <end position="813"/>
    </location>
</feature>
<name>A0ABT3VP71_9BURK</name>
<evidence type="ECO:0000256" key="1">
    <source>
        <dbReference type="SAM" id="SignalP"/>
    </source>
</evidence>
<dbReference type="Pfam" id="PF00577">
    <property type="entry name" value="Usher"/>
    <property type="match status" value="1"/>
</dbReference>
<keyword evidence="1" id="KW-0732">Signal</keyword>
<dbReference type="Proteomes" id="UP001209916">
    <property type="component" value="Unassembled WGS sequence"/>
</dbReference>
<accession>A0ABT3VP71</accession>
<reference evidence="3 4" key="1">
    <citation type="submission" date="2022-11" db="EMBL/GenBank/DDBJ databases">
        <title>Biodiversity and phylogenetic relationships of bacteria.</title>
        <authorList>
            <person name="Machado R.A.R."/>
            <person name="Bhat A."/>
            <person name="Loulou A."/>
            <person name="Kallel S."/>
        </authorList>
    </citation>
    <scope>NUCLEOTIDE SEQUENCE [LARGE SCALE GENOMIC DNA]</scope>
    <source>
        <strain evidence="3 4">DSM 13975</strain>
    </source>
</reference>
<dbReference type="Gene3D" id="2.60.40.2610">
    <property type="entry name" value="Outer membrane usher protein FimD, plug domain"/>
    <property type="match status" value="1"/>
</dbReference>
<dbReference type="EMBL" id="JAPKNA010000004">
    <property type="protein sequence ID" value="MCX5465332.1"/>
    <property type="molecule type" value="Genomic_DNA"/>
</dbReference>
<evidence type="ECO:0000313" key="3">
    <source>
        <dbReference type="EMBL" id="MCX5465332.1"/>
    </source>
</evidence>
<dbReference type="InterPro" id="IPR025949">
    <property type="entry name" value="PapC-like_C"/>
</dbReference>
<evidence type="ECO:0000313" key="4">
    <source>
        <dbReference type="Proteomes" id="UP001209916"/>
    </source>
</evidence>
<dbReference type="Gene3D" id="2.60.40.2070">
    <property type="match status" value="1"/>
</dbReference>
<dbReference type="PANTHER" id="PTHR30451">
    <property type="entry name" value="OUTER MEMBRANE USHER PROTEIN"/>
    <property type="match status" value="1"/>
</dbReference>
<sequence length="813" mass="89082">MHRNHNTYQNMAYGLAVTLASVFSTGGMAWASDESTAFKLPDTTLYLELVVNGQPRGEILAVPYRQGRYYLPAETLRGLGVSVAGQHTMVAVDQLEGVTVSHDNARQQLLIDLPPEWLPKQWLSQGQRQYEPAKSSTGLLMNYDIYASSRSAYGLRTNRLAAWSEQRLFSPYGILSNTGVWYSGSHRRADRDQTRYLRYDTSWSYSDPDSMRKYVLGDLITDSLAASSSVRMAGVQIGRNFATRPDLVTYPLPVFAGQAALPSTVDLFINNYKMDSYQVNPGPFTVQTLPYINGAGSATVVTRDVLGRELSKEVSFYVSNDLLAPGLTDYSLSAGVMRQRYGLESNRYGQPALSAVVRHGVTPGWTMFAWGEAARDLHNVGVGANAKLGDFGVLTGSWATSKVGDYGRGSAQIRRGLYWLERRPYYGDTFRQEPMEPGQGQQISYGYSYSSSRFSVSIRRTQRSAQYANLGVYRNAATLSRREDVVTGSVALGKGGTLGMAWVDSQDMAGRRIRLVNLSHSISVGNNAFLYTSLNREIGRGVSVQLTLSIPLDDYTNTSASFVRDSEGRRSGQLNYHHSAPASGGLGYSVGVSDGQAQEQYRRADASWSTPQYTVRGGAYGTRRASTGWAQLSGSLIGLGGQVYAANTVHDAFAVVSTSGYPDVPIRYENQYLGKTDSKGYFLIPSMTAWYPTHIQIDPIDLPADVKIPNVESKVAVRAGSGYVVDFKLKKLRAVLLRLHDSNDAALPRGSQVRDELSGATAWVGWDGEVYLENVLDQLNLQAVRGDDGQECRASIPLPPTDGVIRLGVVACQ</sequence>
<evidence type="ECO:0000259" key="2">
    <source>
        <dbReference type="Pfam" id="PF13953"/>
    </source>
</evidence>
<feature type="signal peptide" evidence="1">
    <location>
        <begin position="1"/>
        <end position="31"/>
    </location>
</feature>
<dbReference type="InterPro" id="IPR000015">
    <property type="entry name" value="Fimb_usher"/>
</dbReference>
<keyword evidence="4" id="KW-1185">Reference proteome</keyword>
<dbReference type="Pfam" id="PF13953">
    <property type="entry name" value="PapC_C"/>
    <property type="match status" value="1"/>
</dbReference>
<protein>
    <submittedName>
        <fullName evidence="3">Fimbria/pilus outer membrane usher protein</fullName>
    </submittedName>
</protein>
<feature type="domain" description="PapC-like C-terminal" evidence="2">
    <location>
        <begin position="736"/>
        <end position="800"/>
    </location>
</feature>
<dbReference type="PANTHER" id="PTHR30451:SF5">
    <property type="entry name" value="SLR0019 PROTEIN"/>
    <property type="match status" value="1"/>
</dbReference>
<organism evidence="3 4">
    <name type="scientific">Alcaligenes parafaecalis</name>
    <dbReference type="NCBI Taxonomy" id="171260"/>
    <lineage>
        <taxon>Bacteria</taxon>
        <taxon>Pseudomonadati</taxon>
        <taxon>Pseudomonadota</taxon>
        <taxon>Betaproteobacteria</taxon>
        <taxon>Burkholderiales</taxon>
        <taxon>Alcaligenaceae</taxon>
        <taxon>Alcaligenes</taxon>
    </lineage>
</organism>